<reference evidence="2 3" key="1">
    <citation type="submission" date="2018-03" db="EMBL/GenBank/DDBJ databases">
        <title>Mesoflavibacter sp. HG37 and Mesoflavibacter sp. HG96 sp.nov., two marine bacteria isolated from seawater of Western Pacific Ocean.</title>
        <authorList>
            <person name="Cheng H."/>
            <person name="Wu Y.-H."/>
            <person name="Guo L.-L."/>
            <person name="Xu X.-W."/>
        </authorList>
    </citation>
    <scope>NUCLEOTIDE SEQUENCE [LARGE SCALE GENOMIC DNA]</scope>
    <source>
        <strain evidence="2 3">KCTC 32269</strain>
    </source>
</reference>
<dbReference type="InterPro" id="IPR057695">
    <property type="entry name" value="DUF7935"/>
</dbReference>
<keyword evidence="1" id="KW-0472">Membrane</keyword>
<comment type="caution">
    <text evidence="2">The sequence shown here is derived from an EMBL/GenBank/DDBJ whole genome shotgun (WGS) entry which is preliminary data.</text>
</comment>
<evidence type="ECO:0000313" key="2">
    <source>
        <dbReference type="EMBL" id="PSG88542.1"/>
    </source>
</evidence>
<keyword evidence="1" id="KW-0812">Transmembrane</keyword>
<gene>
    <name evidence="2" type="ORF">C7H52_09595</name>
</gene>
<dbReference type="OrthoDB" id="1493032at2"/>
<dbReference type="EMBL" id="PXOQ01000009">
    <property type="protein sequence ID" value="PSG88542.1"/>
    <property type="molecule type" value="Genomic_DNA"/>
</dbReference>
<keyword evidence="3" id="KW-1185">Reference proteome</keyword>
<evidence type="ECO:0000256" key="1">
    <source>
        <dbReference type="SAM" id="Phobius"/>
    </source>
</evidence>
<dbReference type="AlphaFoldDB" id="A0A2T1N9M5"/>
<dbReference type="RefSeq" id="WP_106463682.1">
    <property type="nucleotide sequence ID" value="NZ_PXOQ01000009.1"/>
</dbReference>
<protein>
    <submittedName>
        <fullName evidence="2">Uncharacterized protein</fullName>
    </submittedName>
</protein>
<dbReference type="Proteomes" id="UP000238426">
    <property type="component" value="Unassembled WGS sequence"/>
</dbReference>
<keyword evidence="1" id="KW-1133">Transmembrane helix</keyword>
<accession>A0A2T1N9M5</accession>
<feature type="transmembrane region" description="Helical" evidence="1">
    <location>
        <begin position="6"/>
        <end position="26"/>
    </location>
</feature>
<name>A0A2T1N9M5_9FLAO</name>
<dbReference type="Pfam" id="PF25589">
    <property type="entry name" value="DUF7935"/>
    <property type="match status" value="1"/>
</dbReference>
<evidence type="ECO:0000313" key="3">
    <source>
        <dbReference type="Proteomes" id="UP000238426"/>
    </source>
</evidence>
<proteinExistence type="predicted"/>
<organism evidence="2 3">
    <name type="scientific">Aurantibacter aestuarii</name>
    <dbReference type="NCBI Taxonomy" id="1266046"/>
    <lineage>
        <taxon>Bacteria</taxon>
        <taxon>Pseudomonadati</taxon>
        <taxon>Bacteroidota</taxon>
        <taxon>Flavobacteriia</taxon>
        <taxon>Flavobacteriales</taxon>
        <taxon>Flavobacteriaceae</taxon>
        <taxon>Aurantibacter</taxon>
    </lineage>
</organism>
<sequence>MNSTLLNLLYFTVPALITGVLAYVLLQQFFKNEKSRREHDNLSLKHLETTKESLPVRLQAYERMSLYLERISPNNLLLRVSPITEDSKGYENLLIQNIEQEFEHNLAQQIYLTDDCWSVINTSKNGVIKTIRKANISEKVTTANQLREAVLTEMVEKPSPTLVALSYIRNEVSKLW</sequence>